<dbReference type="PROSITE" id="PS00058">
    <property type="entry name" value="DNA_MISMATCH_REPAIR_1"/>
    <property type="match status" value="1"/>
</dbReference>
<dbReference type="EMBL" id="CP002117">
    <property type="protein sequence ID" value="ADN36616.1"/>
    <property type="molecule type" value="Genomic_DNA"/>
</dbReference>
<dbReference type="GO" id="GO:0030983">
    <property type="term" value="F:mismatched DNA binding"/>
    <property type="evidence" value="ECO:0007669"/>
    <property type="project" value="InterPro"/>
</dbReference>
<dbReference type="GO" id="GO:0006298">
    <property type="term" value="P:mismatch repair"/>
    <property type="evidence" value="ECO:0007669"/>
    <property type="project" value="UniProtKB-UniRule"/>
</dbReference>
<dbReference type="SMART" id="SM00853">
    <property type="entry name" value="MutL_C"/>
    <property type="match status" value="1"/>
</dbReference>
<feature type="domain" description="MutL C-terminal dimerisation" evidence="6">
    <location>
        <begin position="429"/>
        <end position="575"/>
    </location>
</feature>
<reference evidence="8 9" key="1">
    <citation type="journal article" date="2010" name="Stand. Genomic Sci.">
        <title>Complete genome sequence of Methanoplanus petrolearius type strain (SEBR 4847).</title>
        <authorList>
            <person name="Brambilla E."/>
            <person name="Djao O.D."/>
            <person name="Daligault H."/>
            <person name="Lapidus A."/>
            <person name="Lucas S."/>
            <person name="Hammon N."/>
            <person name="Nolan M."/>
            <person name="Tice H."/>
            <person name="Cheng J.F."/>
            <person name="Han C."/>
            <person name="Tapia R."/>
            <person name="Goodwin L."/>
            <person name="Pitluck S."/>
            <person name="Liolios K."/>
            <person name="Ivanova N."/>
            <person name="Mavromatis K."/>
            <person name="Mikhailova N."/>
            <person name="Pati A."/>
            <person name="Chen A."/>
            <person name="Palaniappan K."/>
            <person name="Land M."/>
            <person name="Hauser L."/>
            <person name="Chang Y.J."/>
            <person name="Jeffries C.D."/>
            <person name="Rohde M."/>
            <person name="Spring S."/>
            <person name="Sikorski J."/>
            <person name="Goker M."/>
            <person name="Woyke T."/>
            <person name="Bristow J."/>
            <person name="Eisen J.A."/>
            <person name="Markowitz V."/>
            <person name="Hugenholtz P."/>
            <person name="Kyrpides N.C."/>
            <person name="Klenk H.P."/>
        </authorList>
    </citation>
    <scope>NUCLEOTIDE SEQUENCE [LARGE SCALE GENOMIC DNA]</scope>
    <source>
        <strain evidence="9">DSM 11571 / OCM 486 / SEBR 4847</strain>
    </source>
</reference>
<dbReference type="InterPro" id="IPR014762">
    <property type="entry name" value="DNA_mismatch_repair_CS"/>
</dbReference>
<dbReference type="GO" id="GO:0032300">
    <property type="term" value="C:mismatch repair complex"/>
    <property type="evidence" value="ECO:0007669"/>
    <property type="project" value="InterPro"/>
</dbReference>
<evidence type="ECO:0000259" key="6">
    <source>
        <dbReference type="SMART" id="SM00853"/>
    </source>
</evidence>
<dbReference type="Pfam" id="PF01119">
    <property type="entry name" value="DNA_mis_repair"/>
    <property type="match status" value="1"/>
</dbReference>
<evidence type="ECO:0000256" key="4">
    <source>
        <dbReference type="HAMAP-Rule" id="MF_00149"/>
    </source>
</evidence>
<feature type="region of interest" description="Disordered" evidence="5">
    <location>
        <begin position="382"/>
        <end position="420"/>
    </location>
</feature>
<dbReference type="PANTHER" id="PTHR10073">
    <property type="entry name" value="DNA MISMATCH REPAIR PROTEIN MLH, PMS, MUTL"/>
    <property type="match status" value="1"/>
</dbReference>
<dbReference type="CDD" id="cd00782">
    <property type="entry name" value="MutL_Trans"/>
    <property type="match status" value="1"/>
</dbReference>
<dbReference type="HOGENOM" id="CLU_004131_4_1_2"/>
<dbReference type="SUPFAM" id="SSF55874">
    <property type="entry name" value="ATPase domain of HSP90 chaperone/DNA topoisomerase II/histidine kinase"/>
    <property type="match status" value="1"/>
</dbReference>
<dbReference type="Pfam" id="PF08676">
    <property type="entry name" value="MutL_C"/>
    <property type="match status" value="1"/>
</dbReference>
<dbReference type="Gene3D" id="3.30.230.10">
    <property type="match status" value="1"/>
</dbReference>
<dbReference type="RefSeq" id="WP_013329793.1">
    <property type="nucleotide sequence ID" value="NC_014507.1"/>
</dbReference>
<dbReference type="GO" id="GO:0140664">
    <property type="term" value="F:ATP-dependent DNA damage sensor activity"/>
    <property type="evidence" value="ECO:0007669"/>
    <property type="project" value="InterPro"/>
</dbReference>
<dbReference type="InterPro" id="IPR037198">
    <property type="entry name" value="MutL_C_sf"/>
</dbReference>
<dbReference type="InterPro" id="IPR042121">
    <property type="entry name" value="MutL_C_regsub"/>
</dbReference>
<feature type="domain" description="DNA mismatch repair protein S5" evidence="7">
    <location>
        <begin position="221"/>
        <end position="339"/>
    </location>
</feature>
<dbReference type="SMART" id="SM01340">
    <property type="entry name" value="DNA_mis_repair"/>
    <property type="match status" value="1"/>
</dbReference>
<dbReference type="InterPro" id="IPR014721">
    <property type="entry name" value="Ribsml_uS5_D2-typ_fold_subgr"/>
</dbReference>
<dbReference type="Proteomes" id="UP000006565">
    <property type="component" value="Chromosome"/>
</dbReference>
<dbReference type="InterPro" id="IPR020667">
    <property type="entry name" value="DNA_mismatch_repair_MutL"/>
</dbReference>
<evidence type="ECO:0000256" key="1">
    <source>
        <dbReference type="ARBA" id="ARBA00006082"/>
    </source>
</evidence>
<dbReference type="GO" id="GO:0016887">
    <property type="term" value="F:ATP hydrolysis activity"/>
    <property type="evidence" value="ECO:0007669"/>
    <property type="project" value="InterPro"/>
</dbReference>
<dbReference type="InterPro" id="IPR013507">
    <property type="entry name" value="DNA_mismatch_S5_2-like"/>
</dbReference>
<accession>E1RIM4</accession>
<dbReference type="KEGG" id="mpi:Mpet_1864"/>
<keyword evidence="2 4" id="KW-0227">DNA damage</keyword>
<dbReference type="Pfam" id="PF13589">
    <property type="entry name" value="HATPase_c_3"/>
    <property type="match status" value="1"/>
</dbReference>
<dbReference type="OrthoDB" id="146201at2157"/>
<dbReference type="STRING" id="679926.Mpet_1864"/>
<keyword evidence="3 4" id="KW-0234">DNA repair</keyword>
<organism evidence="8 9">
    <name type="scientific">Methanolacinia petrolearia (strain DSM 11571 / OCM 486 / SEBR 4847)</name>
    <name type="common">Methanoplanus petrolearius</name>
    <dbReference type="NCBI Taxonomy" id="679926"/>
    <lineage>
        <taxon>Archaea</taxon>
        <taxon>Methanobacteriati</taxon>
        <taxon>Methanobacteriota</taxon>
        <taxon>Stenosarchaea group</taxon>
        <taxon>Methanomicrobia</taxon>
        <taxon>Methanomicrobiales</taxon>
        <taxon>Methanomicrobiaceae</taxon>
        <taxon>Methanolacinia</taxon>
    </lineage>
</organism>
<proteinExistence type="inferred from homology"/>
<gene>
    <name evidence="4" type="primary">mutL</name>
    <name evidence="8" type="ordered locus">Mpet_1864</name>
</gene>
<dbReference type="HAMAP" id="MF_00149">
    <property type="entry name" value="DNA_mis_repair"/>
    <property type="match status" value="1"/>
</dbReference>
<dbReference type="Gene3D" id="3.30.565.10">
    <property type="entry name" value="Histidine kinase-like ATPase, C-terminal domain"/>
    <property type="match status" value="1"/>
</dbReference>
<dbReference type="Gene3D" id="3.30.1540.20">
    <property type="entry name" value="MutL, C-terminal domain, dimerisation subdomain"/>
    <property type="match status" value="1"/>
</dbReference>
<dbReference type="FunFam" id="3.30.565.10:FF:000003">
    <property type="entry name" value="DNA mismatch repair endonuclease MutL"/>
    <property type="match status" value="1"/>
</dbReference>
<dbReference type="AlphaFoldDB" id="E1RIM4"/>
<evidence type="ECO:0000256" key="3">
    <source>
        <dbReference type="ARBA" id="ARBA00023204"/>
    </source>
</evidence>
<protein>
    <recommendedName>
        <fullName evidence="4">DNA mismatch repair protein MutL</fullName>
    </recommendedName>
</protein>
<dbReference type="NCBIfam" id="TIGR00585">
    <property type="entry name" value="mutl"/>
    <property type="match status" value="1"/>
</dbReference>
<dbReference type="eggNOG" id="arCOG01166">
    <property type="taxonomic scope" value="Archaea"/>
</dbReference>
<keyword evidence="9" id="KW-1185">Reference proteome</keyword>
<dbReference type="PANTHER" id="PTHR10073:SF12">
    <property type="entry name" value="DNA MISMATCH REPAIR PROTEIN MLH1"/>
    <property type="match status" value="1"/>
</dbReference>
<evidence type="ECO:0000256" key="5">
    <source>
        <dbReference type="SAM" id="MobiDB-lite"/>
    </source>
</evidence>
<dbReference type="InterPro" id="IPR002099">
    <property type="entry name" value="MutL/Mlh/PMS"/>
</dbReference>
<dbReference type="SUPFAM" id="SSF118116">
    <property type="entry name" value="DNA mismatch repair protein MutL"/>
    <property type="match status" value="1"/>
</dbReference>
<comment type="function">
    <text evidence="4">This protein is involved in the repair of mismatches in DNA. It is required for dam-dependent methyl-directed DNA mismatch repair. May act as a 'molecular matchmaker', a protein that promotes the formation of a stable complex between two or more DNA-binding proteins in an ATP-dependent manner without itself being part of a final effector complex.</text>
</comment>
<evidence type="ECO:0000256" key="2">
    <source>
        <dbReference type="ARBA" id="ARBA00022763"/>
    </source>
</evidence>
<dbReference type="GeneID" id="9744341"/>
<name>E1RIM4_METP4</name>
<evidence type="ECO:0000313" key="9">
    <source>
        <dbReference type="Proteomes" id="UP000006565"/>
    </source>
</evidence>
<dbReference type="InterPro" id="IPR020568">
    <property type="entry name" value="Ribosomal_Su5_D2-typ_SF"/>
</dbReference>
<sequence length="618" mass="68320">MTSPESRESGKIHILSNATINKIAAGEVIERPASVVKELVENSLDAEATSIKVEITSDNNGIAKIRISDDGYGMDADSALISFSRHATSKISKISDLYEISTMGFRGEALASIAAVSKVTMITKQRTLEPSPGTKIVIEGGDVVEQSPVSAPDGTSIFVEKLFFNTPVRKKFLKSVKTEFTHIFRVVEEASLANSGISFQLLHNGKVSLSTGKSGSVLDTITYVYGTEYAKEMIPVKSLQTFMKVDGFCAPPSLDAPNSRKIIISVNNRPVYSLPLVQAVKRAYGTLLPRERYPVCFLNIRIDRKVVDVNVHPAKKEVRFSREKEITEEIVASVREALDSRNLLFSYGAGNKNIIRKVSVVDDTSQKPLFCVSSEDPVYNPYSGRTNKIKENRSDHSLAEYSTTDSRLRSSADAAESEEDDRKLPYMKVIGQVDDSYIVTQMRGSDEDEMVIIDQHAAHERIMYEMVCEKRNSGHISQELLVPSVIPFKPSESAALSENLQLLEEEGFFLEEFGKDTYALRAVPVILGKKAGTETLRDIVNDLLEGGRAQSLDILKEKISSTIACKAAIKAGTSLSVEQMERLVDQLSRTKNPYSCPHGRPTMISFSKSRLDSMFKRS</sequence>
<dbReference type="CDD" id="cd16926">
    <property type="entry name" value="HATPase_MutL-MLH-PMS-like"/>
    <property type="match status" value="1"/>
</dbReference>
<dbReference type="GO" id="GO:0005524">
    <property type="term" value="F:ATP binding"/>
    <property type="evidence" value="ECO:0007669"/>
    <property type="project" value="InterPro"/>
</dbReference>
<dbReference type="InterPro" id="IPR036890">
    <property type="entry name" value="HATPase_C_sf"/>
</dbReference>
<dbReference type="InterPro" id="IPR042120">
    <property type="entry name" value="MutL_C_dimsub"/>
</dbReference>
<dbReference type="InterPro" id="IPR038973">
    <property type="entry name" value="MutL/Mlh/Pms-like"/>
</dbReference>
<dbReference type="InterPro" id="IPR014790">
    <property type="entry name" value="MutL_C"/>
</dbReference>
<dbReference type="SUPFAM" id="SSF54211">
    <property type="entry name" value="Ribosomal protein S5 domain 2-like"/>
    <property type="match status" value="1"/>
</dbReference>
<feature type="compositionally biased region" description="Basic and acidic residues" evidence="5">
    <location>
        <begin position="388"/>
        <end position="398"/>
    </location>
</feature>
<evidence type="ECO:0000313" key="8">
    <source>
        <dbReference type="EMBL" id="ADN36616.1"/>
    </source>
</evidence>
<dbReference type="Gene3D" id="3.30.1370.100">
    <property type="entry name" value="MutL, C-terminal domain, regulatory subdomain"/>
    <property type="match status" value="1"/>
</dbReference>
<comment type="similarity">
    <text evidence="1 4">Belongs to the DNA mismatch repair MutL/HexB family.</text>
</comment>
<evidence type="ECO:0000259" key="7">
    <source>
        <dbReference type="SMART" id="SM01340"/>
    </source>
</evidence>